<gene>
    <name evidence="1" type="ORF">FWK35_00018261</name>
</gene>
<keyword evidence="2" id="KW-1185">Reference proteome</keyword>
<name>A0A6G0VZ30_APHCR</name>
<feature type="non-terminal residue" evidence="1">
    <location>
        <position position="1"/>
    </location>
</feature>
<organism evidence="1 2">
    <name type="scientific">Aphis craccivora</name>
    <name type="common">Cowpea aphid</name>
    <dbReference type="NCBI Taxonomy" id="307492"/>
    <lineage>
        <taxon>Eukaryota</taxon>
        <taxon>Metazoa</taxon>
        <taxon>Ecdysozoa</taxon>
        <taxon>Arthropoda</taxon>
        <taxon>Hexapoda</taxon>
        <taxon>Insecta</taxon>
        <taxon>Pterygota</taxon>
        <taxon>Neoptera</taxon>
        <taxon>Paraneoptera</taxon>
        <taxon>Hemiptera</taxon>
        <taxon>Sternorrhyncha</taxon>
        <taxon>Aphidomorpha</taxon>
        <taxon>Aphidoidea</taxon>
        <taxon>Aphididae</taxon>
        <taxon>Aphidini</taxon>
        <taxon>Aphis</taxon>
        <taxon>Aphis</taxon>
    </lineage>
</organism>
<dbReference type="AlphaFoldDB" id="A0A6G0VZ30"/>
<evidence type="ECO:0000313" key="2">
    <source>
        <dbReference type="Proteomes" id="UP000478052"/>
    </source>
</evidence>
<proteinExistence type="predicted"/>
<accession>A0A6G0VZ30</accession>
<dbReference type="OrthoDB" id="9995573at2759"/>
<evidence type="ECO:0000313" key="1">
    <source>
        <dbReference type="EMBL" id="KAF0714943.1"/>
    </source>
</evidence>
<protein>
    <submittedName>
        <fullName evidence="1">Uncharacterized protein</fullName>
    </submittedName>
</protein>
<feature type="non-terminal residue" evidence="1">
    <location>
        <position position="556"/>
    </location>
</feature>
<reference evidence="1 2" key="1">
    <citation type="submission" date="2019-08" db="EMBL/GenBank/DDBJ databases">
        <title>Whole genome of Aphis craccivora.</title>
        <authorList>
            <person name="Voronova N.V."/>
            <person name="Shulinski R.S."/>
            <person name="Bandarenka Y.V."/>
            <person name="Zhorov D.G."/>
            <person name="Warner D."/>
        </authorList>
    </citation>
    <scope>NUCLEOTIDE SEQUENCE [LARGE SCALE GENOMIC DNA]</scope>
    <source>
        <strain evidence="1">180601</strain>
        <tissue evidence="1">Whole Body</tissue>
    </source>
</reference>
<dbReference type="Proteomes" id="UP000478052">
    <property type="component" value="Unassembled WGS sequence"/>
</dbReference>
<dbReference type="EMBL" id="VUJU01010279">
    <property type="protein sequence ID" value="KAF0714943.1"/>
    <property type="molecule type" value="Genomic_DNA"/>
</dbReference>
<sequence length="556" mass="65035">KFLWSINKSKKSKTFENLTNLKVAIHPEKDDPHVEINNTTVISEISNQININNAPCETDFPSTKINTENAIILMYQAGINLTISLHNNTNFTRKDVVNIQKEFFQILFKPIADLLKNVVNYLIKDPLLLSSFHTIISAISAPFKLCNSEYNLDIRLKNNNLYSHINQFTINNEINLVSSLSETNYNEHITKGILMPLQFQFKSYFEYNDNLHSTLTEYERLMNTSDNTVLAHFVQVTNLNYSVDMKQFVNDLCLQTLIHELNKLEVDGLLVDNNLVFFCKLFFADFAKKIKVSHKNHQKKIEDINTNDFKLTSICHYNLCHIIKYYTETVHIFSLDTLNLRKQNFNYGCIEIDNISPLIKINNINEFHLKMTAQEMMTFVHFFSLMVGDLIPDDDPVWIKNKYSPFIPNSRKLNHPLSYVLLFQDNFKPKHHILLHYPSIIRKSGPPKHFWCFRFEAKHKDLKTYARNIINEIHKITSSNTKFILNNINSFHVTTNFCVDVMHDIFDGVCHYDMCHTVTYYTDTVNVSALETFNFRTQHFIYGELEQKILSLPIEK</sequence>
<comment type="caution">
    <text evidence="1">The sequence shown here is derived from an EMBL/GenBank/DDBJ whole genome shotgun (WGS) entry which is preliminary data.</text>
</comment>